<evidence type="ECO:0000313" key="3">
    <source>
        <dbReference type="EMBL" id="BBF81937.1"/>
    </source>
</evidence>
<proteinExistence type="predicted"/>
<dbReference type="EMBL" id="AP018828">
    <property type="protein sequence ID" value="BBF81937.1"/>
    <property type="molecule type" value="Genomic_DNA"/>
</dbReference>
<reference evidence="4" key="1">
    <citation type="journal article" date="2017" name="Biotechnol. Biofuels">
        <title>Evaluation of environmental bacterial communities as a factor affecting the growth of duckweed Lemna minor.</title>
        <authorList>
            <person name="Ishizawa H."/>
            <person name="Kuroda M."/>
            <person name="Morikawa M."/>
            <person name="Ike M."/>
        </authorList>
    </citation>
    <scope>NUCLEOTIDE SEQUENCE [LARGE SCALE GENOMIC DNA]</scope>
    <source>
        <strain evidence="4">M6</strain>
    </source>
</reference>
<feature type="signal peptide" evidence="2">
    <location>
        <begin position="1"/>
        <end position="25"/>
    </location>
</feature>
<evidence type="ECO:0000313" key="4">
    <source>
        <dbReference type="Proteomes" id="UP000278756"/>
    </source>
</evidence>
<evidence type="ECO:0000256" key="1">
    <source>
        <dbReference type="SAM" id="MobiDB-lite"/>
    </source>
</evidence>
<accession>A0A3G9G585</accession>
<dbReference type="RefSeq" id="WP_126423570.1">
    <property type="nucleotide sequence ID" value="NZ_AP018828.1"/>
</dbReference>
<dbReference type="OrthoDB" id="7173170at2"/>
<sequence>MKTLMTVVAVAAAGLTTLSLLPAQAQSSASAQPNREREAATPAQKEMRKCFRSDDIDRFNPIDSRTMIVETYGRQNYKLELSGACMGIEDAFRIGIRTRAGAINVCGGFDAEVLYSEPGSGRLARCHITDVKAITKEEADRIEGVTPKTAENRDREGT</sequence>
<feature type="region of interest" description="Disordered" evidence="1">
    <location>
        <begin position="138"/>
        <end position="158"/>
    </location>
</feature>
<gene>
    <name evidence="3" type="ORF">EM6_2553</name>
</gene>
<keyword evidence="2" id="KW-0732">Signal</keyword>
<organism evidence="3 4">
    <name type="scientific">Asticcacaulis excentricus</name>
    <dbReference type="NCBI Taxonomy" id="78587"/>
    <lineage>
        <taxon>Bacteria</taxon>
        <taxon>Pseudomonadati</taxon>
        <taxon>Pseudomonadota</taxon>
        <taxon>Alphaproteobacteria</taxon>
        <taxon>Caulobacterales</taxon>
        <taxon>Caulobacteraceae</taxon>
        <taxon>Asticcacaulis</taxon>
    </lineage>
</organism>
<dbReference type="InterPro" id="IPR045500">
    <property type="entry name" value="DUF6491"/>
</dbReference>
<reference evidence="4" key="2">
    <citation type="journal article" date="2017" name="Plant Physiol. Biochem.">
        <title>Differential oxidative and antioxidative response of duckweed Lemna minor toward plant growth promoting/inhibiting bacteria.</title>
        <authorList>
            <person name="Ishizawa H."/>
            <person name="Kuroda M."/>
            <person name="Morikawa M."/>
            <person name="Ike M."/>
        </authorList>
    </citation>
    <scope>NUCLEOTIDE SEQUENCE [LARGE SCALE GENOMIC DNA]</scope>
    <source>
        <strain evidence="4">M6</strain>
    </source>
</reference>
<feature type="region of interest" description="Disordered" evidence="1">
    <location>
        <begin position="26"/>
        <end position="46"/>
    </location>
</feature>
<dbReference type="AlphaFoldDB" id="A0A3G9G585"/>
<dbReference type="Proteomes" id="UP000278756">
    <property type="component" value="Chromosome 2"/>
</dbReference>
<protein>
    <submittedName>
        <fullName evidence="3">Uncharacterized protein</fullName>
    </submittedName>
</protein>
<evidence type="ECO:0000256" key="2">
    <source>
        <dbReference type="SAM" id="SignalP"/>
    </source>
</evidence>
<name>A0A3G9G585_9CAUL</name>
<feature type="chain" id="PRO_5018197844" evidence="2">
    <location>
        <begin position="26"/>
        <end position="158"/>
    </location>
</feature>
<feature type="compositionally biased region" description="Basic and acidic residues" evidence="1">
    <location>
        <begin position="34"/>
        <end position="46"/>
    </location>
</feature>
<dbReference type="Pfam" id="PF20101">
    <property type="entry name" value="DUF6491"/>
    <property type="match status" value="1"/>
</dbReference>